<accession>A0A232LUZ5</accession>
<dbReference type="InterPro" id="IPR029069">
    <property type="entry name" value="HotDog_dom_sf"/>
</dbReference>
<dbReference type="OrthoDB" id="5538558at2759"/>
<keyword evidence="2" id="KW-1185">Reference proteome</keyword>
<evidence type="ECO:0000313" key="1">
    <source>
        <dbReference type="EMBL" id="OXV07936.1"/>
    </source>
</evidence>
<dbReference type="SUPFAM" id="SSF54637">
    <property type="entry name" value="Thioesterase/thiol ester dehydrase-isomerase"/>
    <property type="match status" value="1"/>
</dbReference>
<dbReference type="Proteomes" id="UP000243515">
    <property type="component" value="Unassembled WGS sequence"/>
</dbReference>
<evidence type="ECO:0000313" key="2">
    <source>
        <dbReference type="Proteomes" id="UP000243515"/>
    </source>
</evidence>
<dbReference type="Pfam" id="PF13279">
    <property type="entry name" value="4HBT_2"/>
    <property type="match status" value="1"/>
</dbReference>
<dbReference type="InterPro" id="IPR050563">
    <property type="entry name" value="4-hydroxybenzoyl-CoA_TE"/>
</dbReference>
<name>A0A232LUZ5_9EURO</name>
<dbReference type="GO" id="GO:0047617">
    <property type="term" value="F:fatty acyl-CoA hydrolase activity"/>
    <property type="evidence" value="ECO:0007669"/>
    <property type="project" value="TreeGrafter"/>
</dbReference>
<dbReference type="Gene3D" id="3.10.129.10">
    <property type="entry name" value="Hotdog Thioesterase"/>
    <property type="match status" value="1"/>
</dbReference>
<dbReference type="PANTHER" id="PTHR31793">
    <property type="entry name" value="4-HYDROXYBENZOYL-COA THIOESTERASE FAMILY MEMBER"/>
    <property type="match status" value="1"/>
</dbReference>
<proteinExistence type="predicted"/>
<sequence length="207" mass="24115">MFGLKPTQIDEAGQILRQIARDWRELIAGIGHINNVNYVKYAETARVNLMRNYAMHIDPAHRKEWLGLASSTGIGLILRSIKVDYKFPMVWPDKITVYHKLVHNPSSSLSSQSAFEHQVVILSEARQRTAARCHEDNVIYDYNQQRKAMSMPPFIMEQLENTWAMQEETKDIWRQQIFNIEKRVRELETQSWDREDAVEDLGSATGR</sequence>
<reference evidence="1 2" key="1">
    <citation type="journal article" date="2015" name="Environ. Microbiol.">
        <title>Metagenome sequence of Elaphomyces granulatus from sporocarp tissue reveals Ascomycota ectomycorrhizal fingerprints of genome expansion and a Proteobacteria-rich microbiome.</title>
        <authorList>
            <person name="Quandt C.A."/>
            <person name="Kohler A."/>
            <person name="Hesse C.N."/>
            <person name="Sharpton T.J."/>
            <person name="Martin F."/>
            <person name="Spatafora J.W."/>
        </authorList>
    </citation>
    <scope>NUCLEOTIDE SEQUENCE [LARGE SCALE GENOMIC DNA]</scope>
    <source>
        <strain evidence="1 2">OSC145934</strain>
    </source>
</reference>
<dbReference type="EMBL" id="NPHW01004423">
    <property type="protein sequence ID" value="OXV07936.1"/>
    <property type="molecule type" value="Genomic_DNA"/>
</dbReference>
<dbReference type="PANTHER" id="PTHR31793:SF39">
    <property type="entry name" value="THIOESTERASE_THIOL ESTER DEHYDRASE-ISOMERASE"/>
    <property type="match status" value="1"/>
</dbReference>
<protein>
    <submittedName>
        <fullName evidence="1">Uncharacterized protein</fullName>
    </submittedName>
</protein>
<gene>
    <name evidence="1" type="ORF">Egran_04300</name>
</gene>
<comment type="caution">
    <text evidence="1">The sequence shown here is derived from an EMBL/GenBank/DDBJ whole genome shotgun (WGS) entry which is preliminary data.</text>
</comment>
<organism evidence="1 2">
    <name type="scientific">Elaphomyces granulatus</name>
    <dbReference type="NCBI Taxonomy" id="519963"/>
    <lineage>
        <taxon>Eukaryota</taxon>
        <taxon>Fungi</taxon>
        <taxon>Dikarya</taxon>
        <taxon>Ascomycota</taxon>
        <taxon>Pezizomycotina</taxon>
        <taxon>Eurotiomycetes</taxon>
        <taxon>Eurotiomycetidae</taxon>
        <taxon>Eurotiales</taxon>
        <taxon>Elaphomycetaceae</taxon>
        <taxon>Elaphomyces</taxon>
    </lineage>
</organism>
<dbReference type="AlphaFoldDB" id="A0A232LUZ5"/>
<dbReference type="CDD" id="cd00586">
    <property type="entry name" value="4HBT"/>
    <property type="match status" value="1"/>
</dbReference>